<feature type="domain" description="Anti sigma-E protein RseA N-terminal" evidence="1">
    <location>
        <begin position="6"/>
        <end position="79"/>
    </location>
</feature>
<dbReference type="AlphaFoldDB" id="A0A1B1YUT2"/>
<evidence type="ECO:0000313" key="3">
    <source>
        <dbReference type="Proteomes" id="UP000092952"/>
    </source>
</evidence>
<dbReference type="EMBL" id="CP014671">
    <property type="protein sequence ID" value="ANX04479.1"/>
    <property type="molecule type" value="Genomic_DNA"/>
</dbReference>
<dbReference type="CDD" id="cd16328">
    <property type="entry name" value="RseA_N"/>
    <property type="match status" value="1"/>
</dbReference>
<accession>A0A1B1YUT2</accession>
<dbReference type="InParanoid" id="A0A1B1YUT2"/>
<reference evidence="3" key="1">
    <citation type="submission" date="2016-03" db="EMBL/GenBank/DDBJ databases">
        <title>Complete genome sequence of Solimmundus cernigliae, representing a novel lineage of polycyclic aromatic hydrocarbon degraders within the Gammaproteobacteria.</title>
        <authorList>
            <person name="Singleton D.R."/>
            <person name="Dickey A.N."/>
            <person name="Scholl E.H."/>
            <person name="Wright F.A."/>
            <person name="Aitken M.D."/>
        </authorList>
    </citation>
    <scope>NUCLEOTIDE SEQUENCE [LARGE SCALE GENOMIC DNA]</scope>
    <source>
        <strain evidence="3">TR3.2</strain>
    </source>
</reference>
<dbReference type="InterPro" id="IPR052383">
    <property type="entry name" value="Anti-sigma-E_RseA-like"/>
</dbReference>
<evidence type="ECO:0000313" key="2">
    <source>
        <dbReference type="EMBL" id="ANX04479.1"/>
    </source>
</evidence>
<name>A0A1B1YUT2_9GAMM</name>
<dbReference type="RefSeq" id="WP_068804752.1">
    <property type="nucleotide sequence ID" value="NZ_CP014671.1"/>
</dbReference>
<protein>
    <recommendedName>
        <fullName evidence="1">Anti sigma-E protein RseA N-terminal domain-containing protein</fullName>
    </recommendedName>
</protein>
<dbReference type="SUPFAM" id="SSF89069">
    <property type="entry name" value="N-terminal, cytoplasmic domain of anti-sigmaE factor RseA"/>
    <property type="match status" value="1"/>
</dbReference>
<dbReference type="FunCoup" id="A0A1B1YUT2">
    <property type="interactions" value="28"/>
</dbReference>
<keyword evidence="3" id="KW-1185">Reference proteome</keyword>
<evidence type="ECO:0000259" key="1">
    <source>
        <dbReference type="Pfam" id="PF03872"/>
    </source>
</evidence>
<organism evidence="2 3">
    <name type="scientific">Immundisolibacter cernigliae</name>
    <dbReference type="NCBI Taxonomy" id="1810504"/>
    <lineage>
        <taxon>Bacteria</taxon>
        <taxon>Pseudomonadati</taxon>
        <taxon>Pseudomonadota</taxon>
        <taxon>Gammaproteobacteria</taxon>
        <taxon>Immundisolibacterales</taxon>
        <taxon>Immundisolibacteraceae</taxon>
        <taxon>Immundisolibacter</taxon>
    </lineage>
</organism>
<sequence>MTEPQHQALSDLMDGELDPDQADALLDALCRDDALAAQWRRMHRIRGLLRDGADPTFDVSAAVREAIAGEATYLLPAIAPVRPARHWPRYAVGGALAASVALATVIGLRQWQAPGATDQLATQTSEAITGPILASGDVRAPAAAQQPSRLEGYWAAHADNALLAGQDSLTPLLRDVSTDSRQ</sequence>
<dbReference type="InterPro" id="IPR036147">
    <property type="entry name" value="Anti-sigma_E_RseA_N_sf"/>
</dbReference>
<dbReference type="Proteomes" id="UP000092952">
    <property type="component" value="Chromosome"/>
</dbReference>
<dbReference type="InterPro" id="IPR005572">
    <property type="entry name" value="Anti-sigma_E_RseA_N"/>
</dbReference>
<dbReference type="Gene3D" id="1.10.10.880">
    <property type="entry name" value="Anti sigma-E protein RseA, N-terminal domain"/>
    <property type="match status" value="1"/>
</dbReference>
<dbReference type="Pfam" id="PF03872">
    <property type="entry name" value="RseA_N"/>
    <property type="match status" value="1"/>
</dbReference>
<dbReference type="PANTHER" id="PTHR38104">
    <property type="match status" value="1"/>
</dbReference>
<dbReference type="PANTHER" id="PTHR38104:SF1">
    <property type="entry name" value="ANTI-SIGMA-E FACTOR RSEA"/>
    <property type="match status" value="1"/>
</dbReference>
<dbReference type="GO" id="GO:0016989">
    <property type="term" value="F:sigma factor antagonist activity"/>
    <property type="evidence" value="ECO:0007669"/>
    <property type="project" value="InterPro"/>
</dbReference>
<proteinExistence type="predicted"/>
<dbReference type="STRING" id="1810504.PG2T_10015"/>
<dbReference type="KEGG" id="gbi:PG2T_10015"/>
<gene>
    <name evidence="2" type="ORF">PG2T_10015</name>
</gene>